<dbReference type="Proteomes" id="UP001501588">
    <property type="component" value="Unassembled WGS sequence"/>
</dbReference>
<keyword evidence="1" id="KW-1133">Transmembrane helix</keyword>
<keyword evidence="1" id="KW-0812">Transmembrane</keyword>
<dbReference type="RefSeq" id="WP_343894020.1">
    <property type="nucleotide sequence ID" value="NZ_BAAAFZ010000008.1"/>
</dbReference>
<gene>
    <name evidence="2" type="ORF">GCM10009416_09620</name>
</gene>
<feature type="transmembrane region" description="Helical" evidence="1">
    <location>
        <begin position="23"/>
        <end position="43"/>
    </location>
</feature>
<comment type="caution">
    <text evidence="2">The sequence shown here is derived from an EMBL/GenBank/DDBJ whole genome shotgun (WGS) entry which is preliminary data.</text>
</comment>
<dbReference type="EMBL" id="BAAAFZ010000008">
    <property type="protein sequence ID" value="GAA0573024.1"/>
    <property type="molecule type" value="Genomic_DNA"/>
</dbReference>
<keyword evidence="1" id="KW-0472">Membrane</keyword>
<protein>
    <submittedName>
        <fullName evidence="2">Uncharacterized protein</fullName>
    </submittedName>
</protein>
<evidence type="ECO:0000313" key="2">
    <source>
        <dbReference type="EMBL" id="GAA0573024.1"/>
    </source>
</evidence>
<evidence type="ECO:0000313" key="3">
    <source>
        <dbReference type="Proteomes" id="UP001501588"/>
    </source>
</evidence>
<proteinExistence type="predicted"/>
<accession>A0ABN1ETA0</accession>
<keyword evidence="3" id="KW-1185">Reference proteome</keyword>
<reference evidence="2 3" key="1">
    <citation type="journal article" date="2019" name="Int. J. Syst. Evol. Microbiol.">
        <title>The Global Catalogue of Microorganisms (GCM) 10K type strain sequencing project: providing services to taxonomists for standard genome sequencing and annotation.</title>
        <authorList>
            <consortium name="The Broad Institute Genomics Platform"/>
            <consortium name="The Broad Institute Genome Sequencing Center for Infectious Disease"/>
            <person name="Wu L."/>
            <person name="Ma J."/>
        </authorList>
    </citation>
    <scope>NUCLEOTIDE SEQUENCE [LARGE SCALE GENOMIC DNA]</scope>
    <source>
        <strain evidence="2 3">JCM 9933</strain>
    </source>
</reference>
<name>A0ABN1ETA0_9PROT</name>
<organism evidence="2 3">
    <name type="scientific">Craurococcus roseus</name>
    <dbReference type="NCBI Taxonomy" id="77585"/>
    <lineage>
        <taxon>Bacteria</taxon>
        <taxon>Pseudomonadati</taxon>
        <taxon>Pseudomonadota</taxon>
        <taxon>Alphaproteobacteria</taxon>
        <taxon>Acetobacterales</taxon>
        <taxon>Acetobacteraceae</taxon>
        <taxon>Craurococcus</taxon>
    </lineage>
</organism>
<sequence>MQDPADGRRAGSEAAPAPRRNRAIIGLGVLLCVAGAVAAAYLLGLLDRTGLLP</sequence>
<evidence type="ECO:0000256" key="1">
    <source>
        <dbReference type="SAM" id="Phobius"/>
    </source>
</evidence>